<keyword evidence="2" id="KW-1185">Reference proteome</keyword>
<dbReference type="InterPro" id="IPR029060">
    <property type="entry name" value="PIN-like_dom_sf"/>
</dbReference>
<accession>A0ABX2G609</accession>
<evidence type="ECO:0000313" key="1">
    <source>
        <dbReference type="EMBL" id="NRT56810.1"/>
    </source>
</evidence>
<evidence type="ECO:0000313" key="2">
    <source>
        <dbReference type="Proteomes" id="UP001516061"/>
    </source>
</evidence>
<dbReference type="SUPFAM" id="SSF88723">
    <property type="entry name" value="PIN domain-like"/>
    <property type="match status" value="1"/>
</dbReference>
<reference evidence="1 2" key="1">
    <citation type="submission" date="2020-05" db="EMBL/GenBank/DDBJ databases">
        <title>Genomic Encyclopedia of Type Strains, Phase IV (KMG-V): Genome sequencing to study the core and pangenomes of soil and plant-associated prokaryotes.</title>
        <authorList>
            <person name="Whitman W."/>
        </authorList>
    </citation>
    <scope>NUCLEOTIDE SEQUENCE [LARGE SCALE GENOMIC DNA]</scope>
    <source>
        <strain evidence="1 2">C29</strain>
    </source>
</reference>
<name>A0ABX2G609_9BURK</name>
<dbReference type="RefSeq" id="WP_173805827.1">
    <property type="nucleotide sequence ID" value="NZ_JABSNM010000010.1"/>
</dbReference>
<sequence length="160" mass="17911">MSAVVIVDSSVLLNILNVPGRNQHWEEVLDRLGERIEAGDHLFIPMAAIVEVGNHIAHVANGVQRRDAAERFVREVRSALAGEAPWKPINFPSNQDVLRWLEGFPDAATRCMGMGDLSIQQEWQTCCTRYPLSHVWVWTLDSDLAALDRLSPSAASRRKT</sequence>
<comment type="caution">
    <text evidence="1">The sequence shown here is derived from an EMBL/GenBank/DDBJ whole genome shotgun (WGS) entry which is preliminary data.</text>
</comment>
<organism evidence="1 2">
    <name type="scientific">Sphaerotilus uruguayifluvii</name>
    <dbReference type="NCBI Taxonomy" id="2735897"/>
    <lineage>
        <taxon>Bacteria</taxon>
        <taxon>Pseudomonadati</taxon>
        <taxon>Pseudomonadota</taxon>
        <taxon>Betaproteobacteria</taxon>
        <taxon>Burkholderiales</taxon>
        <taxon>Sphaerotilaceae</taxon>
        <taxon>Sphaerotilus</taxon>
    </lineage>
</organism>
<gene>
    <name evidence="1" type="ORF">HNQ01_002557</name>
</gene>
<dbReference type="Proteomes" id="UP001516061">
    <property type="component" value="Unassembled WGS sequence"/>
</dbReference>
<proteinExistence type="predicted"/>
<dbReference type="EMBL" id="JABSNM010000010">
    <property type="protein sequence ID" value="NRT56810.1"/>
    <property type="molecule type" value="Genomic_DNA"/>
</dbReference>
<evidence type="ECO:0008006" key="3">
    <source>
        <dbReference type="Google" id="ProtNLM"/>
    </source>
</evidence>
<protein>
    <recommendedName>
        <fullName evidence="3">PIN domain-containing protein</fullName>
    </recommendedName>
</protein>